<dbReference type="PANTHER" id="PTHR46847:SF1">
    <property type="entry name" value="D-ALLOSE-BINDING PERIPLASMIC PROTEIN-RELATED"/>
    <property type="match status" value="1"/>
</dbReference>
<feature type="region of interest" description="Disordered" evidence="4">
    <location>
        <begin position="61"/>
        <end position="87"/>
    </location>
</feature>
<dbReference type="PROSITE" id="PS51257">
    <property type="entry name" value="PROKAR_LIPOPROTEIN"/>
    <property type="match status" value="1"/>
</dbReference>
<evidence type="ECO:0000256" key="5">
    <source>
        <dbReference type="SAM" id="SignalP"/>
    </source>
</evidence>
<dbReference type="GO" id="GO:0030313">
    <property type="term" value="C:cell envelope"/>
    <property type="evidence" value="ECO:0007669"/>
    <property type="project" value="UniProtKB-SubCell"/>
</dbReference>
<dbReference type="InterPro" id="IPR025997">
    <property type="entry name" value="SBP_2_dom"/>
</dbReference>
<sequence length="409" mass="40569">MQTSSLRRWTAPFALVAASALVLSACGGASDTASSATSAAGSAVSSATSAAGSAVSSATASSSAASGSATSGSAGSSSASSAAVPDGDPVSVTLITKDSTNPFWIAMQEGAQKAAGELNGVTITIAAGKADGDEQGQVDAIEQSIARGDKGILITPNGPAVNPAIEKARAAGLFVIALDTPPDPADTVDITFATDNFSAGNLVGEWAKGSLAGQKATIALLDAFNDKIVTVDVNRDQGFLSGMGIDVADKTVKGDEAKTGSYDGGEYEIACQEASQATPDGGKTAMENCLAANPDINVVYTINEQAAIGAASALQAAGKTDTLVVSVDGGCEGVSNVKNGTIGATSQQYPLLMAQLGVNAIVTIARGGEKPAVTEGLDFYDTGVALVTDKPVDGVDSIDTTEGTNLCWG</sequence>
<dbReference type="InterPro" id="IPR028082">
    <property type="entry name" value="Peripla_BP_I"/>
</dbReference>
<feature type="compositionally biased region" description="Low complexity" evidence="4">
    <location>
        <begin position="61"/>
        <end position="83"/>
    </location>
</feature>
<protein>
    <submittedName>
        <fullName evidence="7">Substrate-binding domain-containing protein</fullName>
    </submittedName>
</protein>
<dbReference type="RefSeq" id="WP_205255373.1">
    <property type="nucleotide sequence ID" value="NZ_BAAAPV010000001.1"/>
</dbReference>
<dbReference type="GO" id="GO:0030246">
    <property type="term" value="F:carbohydrate binding"/>
    <property type="evidence" value="ECO:0007669"/>
    <property type="project" value="UniProtKB-ARBA"/>
</dbReference>
<reference evidence="7" key="1">
    <citation type="submission" date="2021-01" db="EMBL/GenBank/DDBJ databases">
        <title>KCTC 19127 draft genome.</title>
        <authorList>
            <person name="An D."/>
        </authorList>
    </citation>
    <scope>NUCLEOTIDE SEQUENCE</scope>
    <source>
        <strain evidence="7">KCTC 19127</strain>
    </source>
</reference>
<gene>
    <name evidence="7" type="ORF">JL107_02135</name>
</gene>
<evidence type="ECO:0000313" key="8">
    <source>
        <dbReference type="Proteomes" id="UP000663801"/>
    </source>
</evidence>
<comment type="caution">
    <text evidence="7">The sequence shown here is derived from an EMBL/GenBank/DDBJ whole genome shotgun (WGS) entry which is preliminary data.</text>
</comment>
<dbReference type="EMBL" id="JAERWL010000002">
    <property type="protein sequence ID" value="MBM9475236.1"/>
    <property type="molecule type" value="Genomic_DNA"/>
</dbReference>
<dbReference type="Proteomes" id="UP000663801">
    <property type="component" value="Unassembled WGS sequence"/>
</dbReference>
<dbReference type="AlphaFoldDB" id="A0A938YCP7"/>
<evidence type="ECO:0000256" key="4">
    <source>
        <dbReference type="SAM" id="MobiDB-lite"/>
    </source>
</evidence>
<evidence type="ECO:0000256" key="1">
    <source>
        <dbReference type="ARBA" id="ARBA00004196"/>
    </source>
</evidence>
<accession>A0A938YCP7</accession>
<comment type="subcellular location">
    <subcellularLocation>
        <location evidence="1">Cell envelope</location>
    </subcellularLocation>
</comment>
<organism evidence="7 8">
    <name type="scientific">Nakamurella flavida</name>
    <dbReference type="NCBI Taxonomy" id="363630"/>
    <lineage>
        <taxon>Bacteria</taxon>
        <taxon>Bacillati</taxon>
        <taxon>Actinomycetota</taxon>
        <taxon>Actinomycetes</taxon>
        <taxon>Nakamurellales</taxon>
        <taxon>Nakamurellaceae</taxon>
        <taxon>Nakamurella</taxon>
    </lineage>
</organism>
<comment type="similarity">
    <text evidence="2">Belongs to the bacterial solute-binding protein 2 family.</text>
</comment>
<evidence type="ECO:0000256" key="2">
    <source>
        <dbReference type="ARBA" id="ARBA00007639"/>
    </source>
</evidence>
<dbReference type="SUPFAM" id="SSF53822">
    <property type="entry name" value="Periplasmic binding protein-like I"/>
    <property type="match status" value="1"/>
</dbReference>
<name>A0A938YCP7_9ACTN</name>
<feature type="domain" description="Periplasmic binding protein" evidence="6">
    <location>
        <begin position="93"/>
        <end position="368"/>
    </location>
</feature>
<evidence type="ECO:0000259" key="6">
    <source>
        <dbReference type="Pfam" id="PF13407"/>
    </source>
</evidence>
<keyword evidence="8" id="KW-1185">Reference proteome</keyword>
<proteinExistence type="inferred from homology"/>
<feature type="chain" id="PRO_5039061649" evidence="5">
    <location>
        <begin position="30"/>
        <end position="409"/>
    </location>
</feature>
<keyword evidence="3 5" id="KW-0732">Signal</keyword>
<dbReference type="Pfam" id="PF13407">
    <property type="entry name" value="Peripla_BP_4"/>
    <property type="match status" value="1"/>
</dbReference>
<evidence type="ECO:0000256" key="3">
    <source>
        <dbReference type="ARBA" id="ARBA00022729"/>
    </source>
</evidence>
<dbReference type="Gene3D" id="3.40.50.2300">
    <property type="match status" value="2"/>
</dbReference>
<feature type="signal peptide" evidence="5">
    <location>
        <begin position="1"/>
        <end position="29"/>
    </location>
</feature>
<dbReference type="PANTHER" id="PTHR46847">
    <property type="entry name" value="D-ALLOSE-BINDING PERIPLASMIC PROTEIN-RELATED"/>
    <property type="match status" value="1"/>
</dbReference>
<evidence type="ECO:0000313" key="7">
    <source>
        <dbReference type="EMBL" id="MBM9475236.1"/>
    </source>
</evidence>